<dbReference type="PANTHER" id="PTHR43918">
    <property type="entry name" value="ACETYLCHOLINESTERASE"/>
    <property type="match status" value="1"/>
</dbReference>
<dbReference type="GO" id="GO:0003990">
    <property type="term" value="F:acetylcholinesterase activity"/>
    <property type="evidence" value="ECO:0007669"/>
    <property type="project" value="TreeGrafter"/>
</dbReference>
<evidence type="ECO:0000256" key="1">
    <source>
        <dbReference type="ARBA" id="ARBA00005964"/>
    </source>
</evidence>
<dbReference type="OrthoDB" id="9000293at2759"/>
<comment type="similarity">
    <text evidence="1">Belongs to the type-B carboxylesterase/lipase family.</text>
</comment>
<dbReference type="Proteomes" id="UP000678499">
    <property type="component" value="Unassembled WGS sequence"/>
</dbReference>
<dbReference type="GO" id="GO:0019695">
    <property type="term" value="P:choline metabolic process"/>
    <property type="evidence" value="ECO:0007669"/>
    <property type="project" value="TreeGrafter"/>
</dbReference>
<keyword evidence="7" id="KW-1185">Reference proteome</keyword>
<dbReference type="EMBL" id="CAJPEX010002380">
    <property type="protein sequence ID" value="CAG0920910.1"/>
    <property type="molecule type" value="Genomic_DNA"/>
</dbReference>
<evidence type="ECO:0000256" key="4">
    <source>
        <dbReference type="ARBA" id="ARBA00023180"/>
    </source>
</evidence>
<dbReference type="Pfam" id="PF00135">
    <property type="entry name" value="COesterase"/>
    <property type="match status" value="1"/>
</dbReference>
<evidence type="ECO:0000313" key="6">
    <source>
        <dbReference type="EMBL" id="CAD7280758.1"/>
    </source>
</evidence>
<dbReference type="GO" id="GO:0005615">
    <property type="term" value="C:extracellular space"/>
    <property type="evidence" value="ECO:0007669"/>
    <property type="project" value="TreeGrafter"/>
</dbReference>
<keyword evidence="3" id="KW-0378">Hydrolase</keyword>
<name>A0A7R9GGY4_9CRUS</name>
<proteinExistence type="inferred from homology"/>
<evidence type="ECO:0000259" key="5">
    <source>
        <dbReference type="Pfam" id="PF00135"/>
    </source>
</evidence>
<dbReference type="Gene3D" id="3.40.50.1820">
    <property type="entry name" value="alpha/beta hydrolase"/>
    <property type="match status" value="1"/>
</dbReference>
<dbReference type="EMBL" id="OA884417">
    <property type="protein sequence ID" value="CAD7280758.1"/>
    <property type="molecule type" value="Genomic_DNA"/>
</dbReference>
<accession>A0A7R9GGY4</accession>
<protein>
    <recommendedName>
        <fullName evidence="5">Carboxylesterase type B domain-containing protein</fullName>
    </recommendedName>
</protein>
<dbReference type="SUPFAM" id="SSF53474">
    <property type="entry name" value="alpha/beta-Hydrolases"/>
    <property type="match status" value="1"/>
</dbReference>
<dbReference type="GO" id="GO:0006581">
    <property type="term" value="P:acetylcholine catabolic process"/>
    <property type="evidence" value="ECO:0007669"/>
    <property type="project" value="TreeGrafter"/>
</dbReference>
<reference evidence="6" key="1">
    <citation type="submission" date="2020-11" db="EMBL/GenBank/DDBJ databases">
        <authorList>
            <person name="Tran Van P."/>
        </authorList>
    </citation>
    <scope>NUCLEOTIDE SEQUENCE</scope>
</reference>
<sequence length="308" mass="35605">MAAGVGCPHTMAEVDEMIKCLRTRDPKELLDNEWEGHGGVVDFPFVPVIDGTFLDQMPSKYLESKDFKKTNLLLGSNSEEGSFWLLYFLPWKFQMEFGSKDGLKRPPANVRFNMSDFRRALNDMFRGYSKIVKEAIAYEYLDWLNPRDTLKLLDSLDKMIGDFHFTCAVNELAYRYAEAQQNSVYYYYFTQRSSVSPWPPWMGVLHADEIAFVFGEPLNPSKGYRKEDIQLSRRMMRYWANFARTGYSPTDIPFPDSHISEYPASLSSEDGRRKLRVGHKHIHKYTMPCSPVSRGFLSAIRATIDVAM</sequence>
<feature type="domain" description="Carboxylesterase type B" evidence="5">
    <location>
        <begin position="1"/>
        <end position="247"/>
    </location>
</feature>
<organism evidence="6">
    <name type="scientific">Notodromas monacha</name>
    <dbReference type="NCBI Taxonomy" id="399045"/>
    <lineage>
        <taxon>Eukaryota</taxon>
        <taxon>Metazoa</taxon>
        <taxon>Ecdysozoa</taxon>
        <taxon>Arthropoda</taxon>
        <taxon>Crustacea</taxon>
        <taxon>Oligostraca</taxon>
        <taxon>Ostracoda</taxon>
        <taxon>Podocopa</taxon>
        <taxon>Podocopida</taxon>
        <taxon>Cypridocopina</taxon>
        <taxon>Cypridoidea</taxon>
        <taxon>Cyprididae</taxon>
        <taxon>Notodromas</taxon>
    </lineage>
</organism>
<dbReference type="AlphaFoldDB" id="A0A7R9GGY4"/>
<dbReference type="PANTHER" id="PTHR43918:SF12">
    <property type="entry name" value="ACETYLCHOLINESTERASE 1"/>
    <property type="match status" value="1"/>
</dbReference>
<keyword evidence="2" id="KW-0719">Serine esterase</keyword>
<dbReference type="InterPro" id="IPR029058">
    <property type="entry name" value="AB_hydrolase_fold"/>
</dbReference>
<evidence type="ECO:0000313" key="7">
    <source>
        <dbReference type="Proteomes" id="UP000678499"/>
    </source>
</evidence>
<evidence type="ECO:0000256" key="3">
    <source>
        <dbReference type="ARBA" id="ARBA00022801"/>
    </source>
</evidence>
<keyword evidence="4" id="KW-0325">Glycoprotein</keyword>
<gene>
    <name evidence="6" type="ORF">NMOB1V02_LOCUS8415</name>
</gene>
<dbReference type="GO" id="GO:0005886">
    <property type="term" value="C:plasma membrane"/>
    <property type="evidence" value="ECO:0007669"/>
    <property type="project" value="TreeGrafter"/>
</dbReference>
<dbReference type="InterPro" id="IPR050654">
    <property type="entry name" value="AChE-related_enzymes"/>
</dbReference>
<evidence type="ECO:0000256" key="2">
    <source>
        <dbReference type="ARBA" id="ARBA00022487"/>
    </source>
</evidence>
<dbReference type="InterPro" id="IPR002018">
    <property type="entry name" value="CarbesteraseB"/>
</dbReference>